<evidence type="ECO:0008006" key="3">
    <source>
        <dbReference type="Google" id="ProtNLM"/>
    </source>
</evidence>
<dbReference type="OrthoDB" id="3014656at2759"/>
<dbReference type="AlphaFoldDB" id="A0A6G1IG45"/>
<gene>
    <name evidence="1" type="ORF">K458DRAFT_410005</name>
</gene>
<protein>
    <recommendedName>
        <fullName evidence="3">SnoaL-like domain-containing protein</fullName>
    </recommendedName>
</protein>
<dbReference type="EMBL" id="MU005626">
    <property type="protein sequence ID" value="KAF2677105.1"/>
    <property type="molecule type" value="Genomic_DNA"/>
</dbReference>
<organism evidence="1 2">
    <name type="scientific">Lentithecium fluviatile CBS 122367</name>
    <dbReference type="NCBI Taxonomy" id="1168545"/>
    <lineage>
        <taxon>Eukaryota</taxon>
        <taxon>Fungi</taxon>
        <taxon>Dikarya</taxon>
        <taxon>Ascomycota</taxon>
        <taxon>Pezizomycotina</taxon>
        <taxon>Dothideomycetes</taxon>
        <taxon>Pleosporomycetidae</taxon>
        <taxon>Pleosporales</taxon>
        <taxon>Massarineae</taxon>
        <taxon>Lentitheciaceae</taxon>
        <taxon>Lentithecium</taxon>
    </lineage>
</organism>
<evidence type="ECO:0000313" key="2">
    <source>
        <dbReference type="Proteomes" id="UP000799291"/>
    </source>
</evidence>
<reference evidence="1" key="1">
    <citation type="journal article" date="2020" name="Stud. Mycol.">
        <title>101 Dothideomycetes genomes: a test case for predicting lifestyles and emergence of pathogens.</title>
        <authorList>
            <person name="Haridas S."/>
            <person name="Albert R."/>
            <person name="Binder M."/>
            <person name="Bloem J."/>
            <person name="Labutti K."/>
            <person name="Salamov A."/>
            <person name="Andreopoulos B."/>
            <person name="Baker S."/>
            <person name="Barry K."/>
            <person name="Bills G."/>
            <person name="Bluhm B."/>
            <person name="Cannon C."/>
            <person name="Castanera R."/>
            <person name="Culley D."/>
            <person name="Daum C."/>
            <person name="Ezra D."/>
            <person name="Gonzalez J."/>
            <person name="Henrissat B."/>
            <person name="Kuo A."/>
            <person name="Liang C."/>
            <person name="Lipzen A."/>
            <person name="Lutzoni F."/>
            <person name="Magnuson J."/>
            <person name="Mondo S."/>
            <person name="Nolan M."/>
            <person name="Ohm R."/>
            <person name="Pangilinan J."/>
            <person name="Park H.-J."/>
            <person name="Ramirez L."/>
            <person name="Alfaro M."/>
            <person name="Sun H."/>
            <person name="Tritt A."/>
            <person name="Yoshinaga Y."/>
            <person name="Zwiers L.-H."/>
            <person name="Turgeon B."/>
            <person name="Goodwin S."/>
            <person name="Spatafora J."/>
            <person name="Crous P."/>
            <person name="Grigoriev I."/>
        </authorList>
    </citation>
    <scope>NUCLEOTIDE SEQUENCE</scope>
    <source>
        <strain evidence="1">CBS 122367</strain>
    </source>
</reference>
<proteinExistence type="predicted"/>
<accession>A0A6G1IG45</accession>
<dbReference type="Proteomes" id="UP000799291">
    <property type="component" value="Unassembled WGS sequence"/>
</dbReference>
<sequence>MATLKSAATAFTHSYANAMALSLQPTPSLTACAEAIASHYSPTFVAFALGGPPVKMQNLYPGATQADVVAKHLERFDKAGFGWRVKMVRFEVFVLSEEGGSAQCWITWEIEPRQACGVEAWRWTNVYGFRKGGGEGEGGGCWEYAVSDQEMKGLVDRCPGFFEL</sequence>
<name>A0A6G1IG45_9PLEO</name>
<dbReference type="PROSITE" id="PS51257">
    <property type="entry name" value="PROKAR_LIPOPROTEIN"/>
    <property type="match status" value="1"/>
</dbReference>
<keyword evidence="2" id="KW-1185">Reference proteome</keyword>
<evidence type="ECO:0000313" key="1">
    <source>
        <dbReference type="EMBL" id="KAF2677105.1"/>
    </source>
</evidence>